<dbReference type="InterPro" id="IPR029063">
    <property type="entry name" value="SAM-dependent_MTases_sf"/>
</dbReference>
<dbReference type="InterPro" id="IPR040758">
    <property type="entry name" value="PrmC_N"/>
</dbReference>
<dbReference type="InterPro" id="IPR007848">
    <property type="entry name" value="Small_mtfrase_dom"/>
</dbReference>
<evidence type="ECO:0000259" key="6">
    <source>
        <dbReference type="Pfam" id="PF05175"/>
    </source>
</evidence>
<dbReference type="AlphaFoldDB" id="A0A553MPH3"/>
<sequence>MPFTCSSGPREERLGVALSVLRYNLSCKAETRKENSARVSYETPPIVEFSPSTNPIRGSRTCMGNYDFSVFEGQSSFVSFFSVFQLEEFEQEKRSFLREAPHSRMSHYRKWATECAIETHRGLEHIQDRIMVGPFSSFTADGAVYPPDTSSITAEQAVTLWAQHFTHVGVSEALLSSQYIIAHVLGEKTLECVRRERLKEILTDKERERIWELCSKRLTRMPVQYVIEEWDFRDLTLEMRPPVFIPRPETEELVGLVLEDLKSMSSDLQKSDLRCLEVGCGSGAISLSLLHSLPQLRVFAVDQSQAAVCLTMKNANRLGLQDRIDVHHLDVIKDADVILSKCGSVDFLVSNPPYILSHEMKTLQTEILSSFEDHAALDGGLDGLNVVRPILTLASRLLTQQGRVYLEVSPSHPAVLQQLVQETLTPWNYLGTHADLSNRSRFCILQKK</sequence>
<dbReference type="InterPro" id="IPR050320">
    <property type="entry name" value="N5-glutamine_MTase"/>
</dbReference>
<gene>
    <name evidence="8" type="ORF">DNTS_020798</name>
</gene>
<proteinExistence type="predicted"/>
<dbReference type="CDD" id="cd02440">
    <property type="entry name" value="AdoMet_MTases"/>
    <property type="match status" value="1"/>
</dbReference>
<evidence type="ECO:0000259" key="7">
    <source>
        <dbReference type="Pfam" id="PF17827"/>
    </source>
</evidence>
<accession>A0A553MPH3</accession>
<feature type="domain" description="Methyltransferase small" evidence="6">
    <location>
        <begin position="268"/>
        <end position="368"/>
    </location>
</feature>
<dbReference type="GO" id="GO:0005739">
    <property type="term" value="C:mitochondrion"/>
    <property type="evidence" value="ECO:0007669"/>
    <property type="project" value="TreeGrafter"/>
</dbReference>
<dbReference type="NCBIfam" id="TIGR00536">
    <property type="entry name" value="hemK_fam"/>
    <property type="match status" value="1"/>
</dbReference>
<dbReference type="Pfam" id="PF05175">
    <property type="entry name" value="MTS"/>
    <property type="match status" value="1"/>
</dbReference>
<comment type="catalytic activity">
    <reaction evidence="5">
        <text>L-glutaminyl-[peptide chain release factor] + S-adenosyl-L-methionine = N(5)-methyl-L-glutaminyl-[peptide chain release factor] + S-adenosyl-L-homocysteine + H(+)</text>
        <dbReference type="Rhea" id="RHEA:42896"/>
        <dbReference type="Rhea" id="RHEA-COMP:10271"/>
        <dbReference type="Rhea" id="RHEA-COMP:10272"/>
        <dbReference type="ChEBI" id="CHEBI:15378"/>
        <dbReference type="ChEBI" id="CHEBI:30011"/>
        <dbReference type="ChEBI" id="CHEBI:57856"/>
        <dbReference type="ChEBI" id="CHEBI:59789"/>
        <dbReference type="ChEBI" id="CHEBI:61891"/>
        <dbReference type="EC" id="2.1.1.297"/>
    </reaction>
</comment>
<dbReference type="GO" id="GO:0102559">
    <property type="term" value="F:peptide chain release factor N(5)-glutamine methyltransferase activity"/>
    <property type="evidence" value="ECO:0007669"/>
    <property type="project" value="UniProtKB-EC"/>
</dbReference>
<dbReference type="EMBL" id="SRMA01027336">
    <property type="protein sequence ID" value="TRY55077.1"/>
    <property type="molecule type" value="Genomic_DNA"/>
</dbReference>
<keyword evidence="9" id="KW-1185">Reference proteome</keyword>
<keyword evidence="2" id="KW-0489">Methyltransferase</keyword>
<dbReference type="InterPro" id="IPR004556">
    <property type="entry name" value="HemK-like"/>
</dbReference>
<dbReference type="Proteomes" id="UP000316079">
    <property type="component" value="Unassembled WGS sequence"/>
</dbReference>
<dbReference type="SUPFAM" id="SSF53335">
    <property type="entry name" value="S-adenosyl-L-methionine-dependent methyltransferases"/>
    <property type="match status" value="1"/>
</dbReference>
<evidence type="ECO:0000313" key="9">
    <source>
        <dbReference type="Proteomes" id="UP000316079"/>
    </source>
</evidence>
<dbReference type="Pfam" id="PF17827">
    <property type="entry name" value="PrmC_N"/>
    <property type="match status" value="1"/>
</dbReference>
<dbReference type="InterPro" id="IPR002052">
    <property type="entry name" value="DNA_methylase_N6_adenine_CS"/>
</dbReference>
<keyword evidence="4" id="KW-0949">S-adenosyl-L-methionine</keyword>
<reference evidence="8 9" key="1">
    <citation type="journal article" date="2019" name="Sci. Data">
        <title>Hybrid genome assembly and annotation of Danionella translucida.</title>
        <authorList>
            <person name="Kadobianskyi M."/>
            <person name="Schulze L."/>
            <person name="Schuelke M."/>
            <person name="Judkewitz B."/>
        </authorList>
    </citation>
    <scope>NUCLEOTIDE SEQUENCE [LARGE SCALE GENOMIC DNA]</scope>
    <source>
        <strain evidence="8 9">Bolton</strain>
    </source>
</reference>
<dbReference type="STRING" id="623744.A0A553MPH3"/>
<dbReference type="PROSITE" id="PS00092">
    <property type="entry name" value="N6_MTASE"/>
    <property type="match status" value="1"/>
</dbReference>
<evidence type="ECO:0000256" key="3">
    <source>
        <dbReference type="ARBA" id="ARBA00022679"/>
    </source>
</evidence>
<protein>
    <recommendedName>
        <fullName evidence="1">peptide chain release factor N(5)-glutamine methyltransferase</fullName>
        <ecNumber evidence="1">2.1.1.297</ecNumber>
    </recommendedName>
</protein>
<dbReference type="PANTHER" id="PTHR18895">
    <property type="entry name" value="HEMK METHYLTRANSFERASE"/>
    <property type="match status" value="1"/>
</dbReference>
<dbReference type="Gene3D" id="3.40.50.150">
    <property type="entry name" value="Vaccinia Virus protein VP39"/>
    <property type="match status" value="1"/>
</dbReference>
<evidence type="ECO:0000256" key="5">
    <source>
        <dbReference type="ARBA" id="ARBA00048391"/>
    </source>
</evidence>
<evidence type="ECO:0000313" key="8">
    <source>
        <dbReference type="EMBL" id="TRY55077.1"/>
    </source>
</evidence>
<keyword evidence="3" id="KW-0808">Transferase</keyword>
<dbReference type="Gene3D" id="1.10.8.10">
    <property type="entry name" value="DNA helicase RuvA subunit, C-terminal domain"/>
    <property type="match status" value="1"/>
</dbReference>
<evidence type="ECO:0000256" key="4">
    <source>
        <dbReference type="ARBA" id="ARBA00022691"/>
    </source>
</evidence>
<dbReference type="GO" id="GO:0003676">
    <property type="term" value="F:nucleic acid binding"/>
    <property type="evidence" value="ECO:0007669"/>
    <property type="project" value="InterPro"/>
</dbReference>
<evidence type="ECO:0000256" key="2">
    <source>
        <dbReference type="ARBA" id="ARBA00022603"/>
    </source>
</evidence>
<organism evidence="8 9">
    <name type="scientific">Danionella cerebrum</name>
    <dbReference type="NCBI Taxonomy" id="2873325"/>
    <lineage>
        <taxon>Eukaryota</taxon>
        <taxon>Metazoa</taxon>
        <taxon>Chordata</taxon>
        <taxon>Craniata</taxon>
        <taxon>Vertebrata</taxon>
        <taxon>Euteleostomi</taxon>
        <taxon>Actinopterygii</taxon>
        <taxon>Neopterygii</taxon>
        <taxon>Teleostei</taxon>
        <taxon>Ostariophysi</taxon>
        <taxon>Cypriniformes</taxon>
        <taxon>Danionidae</taxon>
        <taxon>Danioninae</taxon>
        <taxon>Danionella</taxon>
    </lineage>
</organism>
<dbReference type="OrthoDB" id="269872at2759"/>
<name>A0A553MPH3_9TELE</name>
<dbReference type="EC" id="2.1.1.297" evidence="1"/>
<dbReference type="PANTHER" id="PTHR18895:SF74">
    <property type="entry name" value="MTRF1L RELEASE FACTOR GLUTAMINE METHYLTRANSFERASE"/>
    <property type="match status" value="1"/>
</dbReference>
<evidence type="ECO:0000256" key="1">
    <source>
        <dbReference type="ARBA" id="ARBA00012771"/>
    </source>
</evidence>
<feature type="domain" description="Release factor glutamine methyltransferase N-terminal" evidence="7">
    <location>
        <begin position="156"/>
        <end position="227"/>
    </location>
</feature>
<dbReference type="GO" id="GO:0032259">
    <property type="term" value="P:methylation"/>
    <property type="evidence" value="ECO:0007669"/>
    <property type="project" value="UniProtKB-KW"/>
</dbReference>
<comment type="caution">
    <text evidence="8">The sequence shown here is derived from an EMBL/GenBank/DDBJ whole genome shotgun (WGS) entry which is preliminary data.</text>
</comment>